<dbReference type="CDD" id="cd07042">
    <property type="entry name" value="STAS_SulP_like_sulfate_transporter"/>
    <property type="match status" value="1"/>
</dbReference>
<dbReference type="STRING" id="1777144.AWB83_02785"/>
<feature type="transmembrane region" description="Helical" evidence="5">
    <location>
        <begin position="345"/>
        <end position="365"/>
    </location>
</feature>
<feature type="transmembrane region" description="Helical" evidence="5">
    <location>
        <begin position="90"/>
        <end position="110"/>
    </location>
</feature>
<dbReference type="NCBIfam" id="TIGR00815">
    <property type="entry name" value="sulP"/>
    <property type="match status" value="1"/>
</dbReference>
<keyword evidence="2 5" id="KW-0812">Transmembrane</keyword>
<dbReference type="EMBL" id="FCOB02000011">
    <property type="protein sequence ID" value="SAK65029.1"/>
    <property type="molecule type" value="Genomic_DNA"/>
</dbReference>
<feature type="transmembrane region" description="Helical" evidence="5">
    <location>
        <begin position="36"/>
        <end position="56"/>
    </location>
</feature>
<reference evidence="7" key="1">
    <citation type="submission" date="2016-01" db="EMBL/GenBank/DDBJ databases">
        <authorList>
            <person name="Peeters C."/>
        </authorList>
    </citation>
    <scope>NUCLEOTIDE SEQUENCE [LARGE SCALE GENOMIC DNA]</scope>
    <source>
        <strain evidence="7">LMG 29326</strain>
    </source>
</reference>
<organism evidence="7 8">
    <name type="scientific">Caballeronia ptereochthonis</name>
    <dbReference type="NCBI Taxonomy" id="1777144"/>
    <lineage>
        <taxon>Bacteria</taxon>
        <taxon>Pseudomonadati</taxon>
        <taxon>Pseudomonadota</taxon>
        <taxon>Betaproteobacteria</taxon>
        <taxon>Burkholderiales</taxon>
        <taxon>Burkholderiaceae</taxon>
        <taxon>Caballeronia</taxon>
    </lineage>
</organism>
<evidence type="ECO:0000313" key="8">
    <source>
        <dbReference type="Proteomes" id="UP000054978"/>
    </source>
</evidence>
<dbReference type="Gene3D" id="3.30.750.24">
    <property type="entry name" value="STAS domain"/>
    <property type="match status" value="1"/>
</dbReference>
<feature type="transmembrane region" description="Helical" evidence="5">
    <location>
        <begin position="269"/>
        <end position="290"/>
    </location>
</feature>
<feature type="transmembrane region" description="Helical" evidence="5">
    <location>
        <begin position="62"/>
        <end position="83"/>
    </location>
</feature>
<evidence type="ECO:0000259" key="6">
    <source>
        <dbReference type="PROSITE" id="PS50801"/>
    </source>
</evidence>
<dbReference type="OrthoDB" id="9769739at2"/>
<evidence type="ECO:0000256" key="4">
    <source>
        <dbReference type="ARBA" id="ARBA00023136"/>
    </source>
</evidence>
<feature type="transmembrane region" description="Helical" evidence="5">
    <location>
        <begin position="193"/>
        <end position="214"/>
    </location>
</feature>
<evidence type="ECO:0000256" key="5">
    <source>
        <dbReference type="SAM" id="Phobius"/>
    </source>
</evidence>
<evidence type="ECO:0000256" key="3">
    <source>
        <dbReference type="ARBA" id="ARBA00022989"/>
    </source>
</evidence>
<keyword evidence="4 5" id="KW-0472">Membrane</keyword>
<comment type="subcellular location">
    <subcellularLocation>
        <location evidence="1">Membrane</location>
        <topology evidence="1">Multi-pass membrane protein</topology>
    </subcellularLocation>
</comment>
<gene>
    <name evidence="7" type="ORF">AWB83_02785</name>
</gene>
<dbReference type="InterPro" id="IPR036513">
    <property type="entry name" value="STAS_dom_sf"/>
</dbReference>
<dbReference type="AlphaFoldDB" id="A0A158B4V5"/>
<dbReference type="SUPFAM" id="SSF52091">
    <property type="entry name" value="SpoIIaa-like"/>
    <property type="match status" value="1"/>
</dbReference>
<accession>A0A158B4V5</accession>
<dbReference type="RefSeq" id="WP_087046166.1">
    <property type="nucleotide sequence ID" value="NZ_FCOB02000011.1"/>
</dbReference>
<feature type="transmembrane region" description="Helical" evidence="5">
    <location>
        <begin position="403"/>
        <end position="433"/>
    </location>
</feature>
<feature type="transmembrane region" description="Helical" evidence="5">
    <location>
        <begin position="116"/>
        <end position="141"/>
    </location>
</feature>
<dbReference type="Proteomes" id="UP000054978">
    <property type="component" value="Unassembled WGS sequence"/>
</dbReference>
<dbReference type="InterPro" id="IPR001902">
    <property type="entry name" value="SLC26A/SulP_fam"/>
</dbReference>
<feature type="transmembrane region" description="Helical" evidence="5">
    <location>
        <begin position="221"/>
        <end position="238"/>
    </location>
</feature>
<dbReference type="PROSITE" id="PS50801">
    <property type="entry name" value="STAS"/>
    <property type="match status" value="1"/>
</dbReference>
<protein>
    <submittedName>
        <fullName evidence="7">Sulfate transporter</fullName>
    </submittedName>
</protein>
<feature type="transmembrane region" description="Helical" evidence="5">
    <location>
        <begin position="371"/>
        <end position="391"/>
    </location>
</feature>
<comment type="caution">
    <text evidence="7">The sequence shown here is derived from an EMBL/GenBank/DDBJ whole genome shotgun (WGS) entry which is preliminary data.</text>
</comment>
<evidence type="ECO:0000256" key="1">
    <source>
        <dbReference type="ARBA" id="ARBA00004141"/>
    </source>
</evidence>
<keyword evidence="8" id="KW-1185">Reference proteome</keyword>
<keyword evidence="3 5" id="KW-1133">Transmembrane helix</keyword>
<evidence type="ECO:0000313" key="7">
    <source>
        <dbReference type="EMBL" id="SAK65029.1"/>
    </source>
</evidence>
<dbReference type="PANTHER" id="PTHR11814">
    <property type="entry name" value="SULFATE TRANSPORTER"/>
    <property type="match status" value="1"/>
</dbReference>
<name>A0A158B4V5_9BURK</name>
<dbReference type="GO" id="GO:0055085">
    <property type="term" value="P:transmembrane transport"/>
    <property type="evidence" value="ECO:0007669"/>
    <property type="project" value="InterPro"/>
</dbReference>
<dbReference type="InterPro" id="IPR002645">
    <property type="entry name" value="STAS_dom"/>
</dbReference>
<sequence length="586" mass="62359">MGIKTGHHGRTPRKSARNPLRWINGLAVLRAYQARWLVHDFIAGLSVSAVLVPAGMAYAEAAGLPAVNGLYASFAAMLAYALFGPSRFLVIGPDSALVALIVASIVPLSHGDAHRALVAAGALAVLAGAICIVVGLLKLGFVTELLSLPVRYGFLNGIILTIIVGQTPKLLGFKGKGESFFEQVNDLIDGLSAAKVNLTSFGIGIGALALILLCKRFWPRLPAVLIAVGLASAIVKAMDLATRAGVATVGSIPRGLPSIELPLMPLDQWWQLAGAAAAIALVSFTDVVVLSRTYEVRNKETVDRNQECVALGLSNIAAGLFQGFAVSASGSRTPVAEAAGAKTQLTGVIAALVVALLLVLAPHALTSTPQSSLAAVVIAACLGMLEVRGVIRLYRLRKSEFVQALVCFVGVTVLGVVNGIALALALTVLSFLWRAWRPYDAVLGRIDGRKGYHDVSRHPEARRVPGLVLFRWDAPLFFANAEIFREHVLGAIEASGETVHWMVIAAEPVTDIDLTAAEVLERLHDELAEKGITLCFAELKGPVKDNLKRYGVLRKIGEERLFPTIGEAVSGYLATHDVEWRDWEDA</sequence>
<dbReference type="Pfam" id="PF01740">
    <property type="entry name" value="STAS"/>
    <property type="match status" value="1"/>
</dbReference>
<dbReference type="GO" id="GO:0016020">
    <property type="term" value="C:membrane"/>
    <property type="evidence" value="ECO:0007669"/>
    <property type="project" value="UniProtKB-SubCell"/>
</dbReference>
<proteinExistence type="predicted"/>
<feature type="transmembrane region" description="Helical" evidence="5">
    <location>
        <begin position="153"/>
        <end position="173"/>
    </location>
</feature>
<dbReference type="InterPro" id="IPR011547">
    <property type="entry name" value="SLC26A/SulP_dom"/>
</dbReference>
<evidence type="ECO:0000256" key="2">
    <source>
        <dbReference type="ARBA" id="ARBA00022692"/>
    </source>
</evidence>
<feature type="domain" description="STAS" evidence="6">
    <location>
        <begin position="457"/>
        <end position="572"/>
    </location>
</feature>
<dbReference type="Pfam" id="PF00916">
    <property type="entry name" value="Sulfate_transp"/>
    <property type="match status" value="1"/>
</dbReference>